<evidence type="ECO:0000313" key="5">
    <source>
        <dbReference type="Proteomes" id="UP000072874"/>
    </source>
</evidence>
<dbReference type="GO" id="GO:0005743">
    <property type="term" value="C:mitochondrial inner membrane"/>
    <property type="evidence" value="ECO:0007669"/>
    <property type="project" value="UniProtKB-SubCell"/>
</dbReference>
<dbReference type="Proteomes" id="UP000072874">
    <property type="component" value="Chromosome 10"/>
</dbReference>
<dbReference type="KEGG" id="pyo:PY17X_1023700"/>
<dbReference type="InterPro" id="IPR004217">
    <property type="entry name" value="Tim10-like"/>
</dbReference>
<evidence type="ECO:0000256" key="1">
    <source>
        <dbReference type="RuleBase" id="RU367043"/>
    </source>
</evidence>
<dbReference type="VEuPathDB" id="PlasmoDB:PY17X_1023700"/>
<sequence length="100" mass="11461">MDSEPKDGNIDNFLSQLNTLNKIISSFKETCKISSYCFDKCVNYPEKNLSNTNKKCIWNCTQRYIECDHFIKNRSKDSGKLSNINLIDEINASSLGKINN</sequence>
<proteinExistence type="inferred from homology"/>
<keyword evidence="1" id="KW-0653">Protein transport</keyword>
<feature type="domain" description="Tim10-like" evidence="2">
    <location>
        <begin position="32"/>
        <end position="74"/>
    </location>
</feature>
<dbReference type="Pfam" id="PF02953">
    <property type="entry name" value="zf-Tim10_DDP"/>
    <property type="match status" value="1"/>
</dbReference>
<dbReference type="EMBL" id="LM993664">
    <property type="protein sequence ID" value="VTZ78967.1"/>
    <property type="molecule type" value="Genomic_DNA"/>
</dbReference>
<reference evidence="3" key="3">
    <citation type="submission" date="2014-05" db="EMBL/GenBank/DDBJ databases">
        <authorList>
            <person name="Aslett A.Martin."/>
            <person name="De Silva Nishadi"/>
        </authorList>
    </citation>
    <scope>NUCLEOTIDE SEQUENCE</scope>
    <source>
        <strain evidence="3">YM</strain>
    </source>
</reference>
<organism evidence="3 6">
    <name type="scientific">Plasmodium yoelii</name>
    <dbReference type="NCBI Taxonomy" id="5861"/>
    <lineage>
        <taxon>Eukaryota</taxon>
        <taxon>Sar</taxon>
        <taxon>Alveolata</taxon>
        <taxon>Apicomplexa</taxon>
        <taxon>Aconoidasida</taxon>
        <taxon>Haemosporida</taxon>
        <taxon>Plasmodiidae</taxon>
        <taxon>Plasmodium</taxon>
        <taxon>Plasmodium (Vinckeia)</taxon>
    </lineage>
</organism>
<dbReference type="AlphaFoldDB" id="A0A078KCH9"/>
<dbReference type="Gene3D" id="1.10.287.810">
    <property type="entry name" value="Mitochondrial import inner membrane translocase subunit tim13 like domains"/>
    <property type="match status" value="1"/>
</dbReference>
<protein>
    <recommendedName>
        <fullName evidence="1">Mitochondrial import inner membrane translocase subunit</fullName>
    </recommendedName>
</protein>
<evidence type="ECO:0000313" key="4">
    <source>
        <dbReference type="EMBL" id="VTZ78967.1"/>
    </source>
</evidence>
<dbReference type="Proteomes" id="UP000072904">
    <property type="component" value="Chromosome 10"/>
</dbReference>
<dbReference type="SUPFAM" id="SSF144122">
    <property type="entry name" value="Tim10-like"/>
    <property type="match status" value="1"/>
</dbReference>
<comment type="similarity">
    <text evidence="1">Belongs to the small Tim family.</text>
</comment>
<dbReference type="VEuPathDB" id="PlasmoDB:PYYM_1023400"/>
<dbReference type="GeneID" id="3800294"/>
<reference evidence="4" key="2">
    <citation type="submission" date="2014-05" db="EMBL/GenBank/DDBJ databases">
        <authorList>
            <person name="Aslett M.A."/>
            <person name="De Silva N."/>
        </authorList>
    </citation>
    <scope>NUCLEOTIDE SEQUENCE</scope>
    <source>
        <strain evidence="4">17X</strain>
    </source>
</reference>
<dbReference type="EMBL" id="LK934638">
    <property type="protein sequence ID" value="CDU85072.1"/>
    <property type="molecule type" value="Genomic_DNA"/>
</dbReference>
<keyword evidence="1" id="KW-0813">Transport</keyword>
<reference evidence="4" key="4">
    <citation type="submission" date="2019-05" db="EMBL/GenBank/DDBJ databases">
        <authorList>
            <consortium name="Pathogen Informatics"/>
        </authorList>
    </citation>
    <scope>NUCLEOTIDE SEQUENCE</scope>
    <source>
        <strain evidence="4">17X</strain>
    </source>
</reference>
<dbReference type="OMA" id="QRYIECD"/>
<name>A0A078KCH9_PLAYE</name>
<dbReference type="GO" id="GO:0015031">
    <property type="term" value="P:protein transport"/>
    <property type="evidence" value="ECO:0007669"/>
    <property type="project" value="UniProtKB-KW"/>
</dbReference>
<evidence type="ECO:0000313" key="3">
    <source>
        <dbReference type="EMBL" id="CDU85072.1"/>
    </source>
</evidence>
<dbReference type="VEuPathDB" id="PlasmoDB:PY07259"/>
<reference evidence="5 6" key="1">
    <citation type="journal article" date="2014" name="BMC Biol.">
        <title>A comprehensive evaluation of rodent malaria parasite genomes and gene expression.</title>
        <authorList>
            <person name="Otto T.D."/>
            <person name="Bohme U."/>
            <person name="Jackson A.P."/>
            <person name="Hunt M."/>
            <person name="Franke-Fayard B."/>
            <person name="Hoeijmakers W.A."/>
            <person name="Religa A.A."/>
            <person name="Robertson L."/>
            <person name="Sanders M."/>
            <person name="Ogun S.A."/>
            <person name="Cunningham D."/>
            <person name="Erhart A."/>
            <person name="Billker O."/>
            <person name="Khan S.M."/>
            <person name="Stunnenberg H.G."/>
            <person name="Langhorne J."/>
            <person name="Holder A.A."/>
            <person name="Waters A.P."/>
            <person name="Newbold C.I."/>
            <person name="Pain A."/>
            <person name="Berriman M."/>
            <person name="Janse C.J."/>
        </authorList>
    </citation>
    <scope>NUCLEOTIDE SEQUENCE [LARGE SCALE GENOMIC DNA]</scope>
    <source>
        <strain evidence="4 5">17X</strain>
        <strain evidence="3 6">YM</strain>
    </source>
</reference>
<comment type="subcellular location">
    <subcellularLocation>
        <location evidence="1">Mitochondrion inner membrane</location>
        <topology evidence="1">Peripheral membrane protein</topology>
        <orientation evidence="1">Intermembrane side</orientation>
    </subcellularLocation>
</comment>
<keyword evidence="1" id="KW-0811">Translocation</keyword>
<dbReference type="OrthoDB" id="344165at2759"/>
<dbReference type="InterPro" id="IPR035427">
    <property type="entry name" value="Tim10-like_dom_sf"/>
</dbReference>
<comment type="subunit">
    <text evidence="1">Heterohexamer.</text>
</comment>
<keyword evidence="1" id="KW-0496">Mitochondrion</keyword>
<keyword evidence="1" id="KW-0999">Mitochondrion inner membrane</keyword>
<evidence type="ECO:0000259" key="2">
    <source>
        <dbReference type="Pfam" id="PF02953"/>
    </source>
</evidence>
<evidence type="ECO:0000313" key="6">
    <source>
        <dbReference type="Proteomes" id="UP000072904"/>
    </source>
</evidence>
<keyword evidence="1" id="KW-1015">Disulfide bond</keyword>
<dbReference type="RefSeq" id="XP_728085.1">
    <property type="nucleotide sequence ID" value="XM_722992.1"/>
</dbReference>
<comment type="function">
    <text evidence="1">Mitochondrial intermembrane chaperone that participates in the import and insertion of some multi-pass transmembrane proteins into the mitochondrial inner membrane. Also required for the transfer of beta-barrel precursors from the TOM complex to the sorting and assembly machinery (SAM complex) of the outer membrane. Acts as a chaperone-like protein that protects the hydrophobic precursors from aggregation and guide them through the mitochondrial intermembrane space.</text>
</comment>
<accession>A0A078KCH9</accession>
<gene>
    <name evidence="4" type="ORF">PY17X_1023700</name>
    <name evidence="3" type="ORF">PYYM_1023400</name>
</gene>
<keyword evidence="1" id="KW-0143">Chaperone</keyword>
<comment type="domain">
    <text evidence="1">The twin CX3C motif contains 4 conserved Cys residues that form 2 disulfide bonds in the mitochondrial intermembrane space.</text>
</comment>
<keyword evidence="1" id="KW-0472">Membrane</keyword>